<proteinExistence type="predicted"/>
<dbReference type="InterPro" id="IPR029044">
    <property type="entry name" value="Nucleotide-diphossugar_trans"/>
</dbReference>
<sequence length="505" mass="57521">MNNIKQLALEVLQNNRVAVFTVAYNAEQHIEDVLNRIPKWVAEKLAEIYIIDDRSTDDTYSKAQNIQWSGEIAPLRIFQTPYNQGYGGNQKLGYNYAIQRGFDIVVLLHGDGQYAPESLPHILAAYTEKTDAVFGSRFLQRGGALKGRMPLYKWIGNRILTKIQNALLKSQMSEMHSGYRSYRVSALRKIPFNYNSQGFDFDADIIVQFHAAGFKIKEIPIPTYYGDEVCRVNGVAYAWNCIKTLIKYRLMNYEIFYDPKFDVRADMQYQYTSKSAKNSLHYHVRNLPIEKGKTLLDIGGGAIGAVSMAHAERGVDVTVIDQCNAVQSDVLKHYVVNLDEPWGGQFPAEKYDFAFSLDVLEHLNCPEKGTKEIFNFLKSGGKLYASTGNVAFFILRLMLCYGSFNYGRRGILDLTHKRLMTVNSFRRLLENSGFKVEKILGFGVPLLDMNGSSKLIAFLDMTSFRLARIWPGFFAFQILAICHRPDSIEDLMEQTFQNNCNTLVF</sequence>
<dbReference type="KEGG" id="kst:KSMBR1_1110"/>
<evidence type="ECO:0000313" key="2">
    <source>
        <dbReference type="EMBL" id="SOH03613.1"/>
    </source>
</evidence>
<dbReference type="InterPro" id="IPR050256">
    <property type="entry name" value="Glycosyltransferase_2"/>
</dbReference>
<dbReference type="CDD" id="cd04179">
    <property type="entry name" value="DPM_DPG-synthase_like"/>
    <property type="match status" value="1"/>
</dbReference>
<dbReference type="EMBL" id="LT934425">
    <property type="protein sequence ID" value="SOH03613.1"/>
    <property type="molecule type" value="Genomic_DNA"/>
</dbReference>
<dbReference type="OrthoDB" id="9771846at2"/>
<dbReference type="Pfam" id="PF00535">
    <property type="entry name" value="Glycos_transf_2"/>
    <property type="match status" value="1"/>
</dbReference>
<dbReference type="InterPro" id="IPR001173">
    <property type="entry name" value="Glyco_trans_2-like"/>
</dbReference>
<keyword evidence="3" id="KW-1185">Reference proteome</keyword>
<evidence type="ECO:0000259" key="1">
    <source>
        <dbReference type="Pfam" id="PF00535"/>
    </source>
</evidence>
<dbReference type="SUPFAM" id="SSF53448">
    <property type="entry name" value="Nucleotide-diphospho-sugar transferases"/>
    <property type="match status" value="1"/>
</dbReference>
<gene>
    <name evidence="2" type="primary">dpm_2</name>
    <name evidence="2" type="ORF">KSMBR1_1110</name>
</gene>
<evidence type="ECO:0000313" key="3">
    <source>
        <dbReference type="Proteomes" id="UP000221734"/>
    </source>
</evidence>
<dbReference type="PANTHER" id="PTHR48090:SF7">
    <property type="entry name" value="RFBJ PROTEIN"/>
    <property type="match status" value="1"/>
</dbReference>
<dbReference type="Proteomes" id="UP000221734">
    <property type="component" value="Chromosome Kuenenia_stuttgartiensis_MBR1"/>
</dbReference>
<protein>
    <recommendedName>
        <fullName evidence="1">Glycosyltransferase 2-like domain-containing protein</fullName>
    </recommendedName>
</protein>
<name>A0A2C9CDF4_KUEST</name>
<dbReference type="SUPFAM" id="SSF53335">
    <property type="entry name" value="S-adenosyl-L-methionine-dependent methyltransferases"/>
    <property type="match status" value="1"/>
</dbReference>
<dbReference type="PANTHER" id="PTHR48090">
    <property type="entry name" value="UNDECAPRENYL-PHOSPHATE 4-DEOXY-4-FORMAMIDO-L-ARABINOSE TRANSFERASE-RELATED"/>
    <property type="match status" value="1"/>
</dbReference>
<organism evidence="2 3">
    <name type="scientific">Kuenenia stuttgartiensis</name>
    <dbReference type="NCBI Taxonomy" id="174633"/>
    <lineage>
        <taxon>Bacteria</taxon>
        <taxon>Pseudomonadati</taxon>
        <taxon>Planctomycetota</taxon>
        <taxon>Candidatus Brocadiia</taxon>
        <taxon>Candidatus Brocadiales</taxon>
        <taxon>Candidatus Brocadiaceae</taxon>
        <taxon>Candidatus Kuenenia</taxon>
    </lineage>
</organism>
<feature type="domain" description="Glycosyltransferase 2-like" evidence="1">
    <location>
        <begin position="19"/>
        <end position="190"/>
    </location>
</feature>
<dbReference type="AlphaFoldDB" id="A0A2C9CDF4"/>
<dbReference type="RefSeq" id="WP_099324418.1">
    <property type="nucleotide sequence ID" value="NZ_LT934425.1"/>
</dbReference>
<dbReference type="Gene3D" id="3.90.550.10">
    <property type="entry name" value="Spore Coat Polysaccharide Biosynthesis Protein SpsA, Chain A"/>
    <property type="match status" value="1"/>
</dbReference>
<dbReference type="Gene3D" id="3.40.50.150">
    <property type="entry name" value="Vaccinia Virus protein VP39"/>
    <property type="match status" value="1"/>
</dbReference>
<dbReference type="CDD" id="cd02440">
    <property type="entry name" value="AdoMet_MTases"/>
    <property type="match status" value="1"/>
</dbReference>
<dbReference type="InterPro" id="IPR029063">
    <property type="entry name" value="SAM-dependent_MTases_sf"/>
</dbReference>
<dbReference type="Pfam" id="PF13489">
    <property type="entry name" value="Methyltransf_23"/>
    <property type="match status" value="1"/>
</dbReference>
<accession>A0A2C9CDF4</accession>
<reference evidence="3" key="1">
    <citation type="submission" date="2017-10" db="EMBL/GenBank/DDBJ databases">
        <authorList>
            <person name="Frank J."/>
        </authorList>
    </citation>
    <scope>NUCLEOTIDE SEQUENCE [LARGE SCALE GENOMIC DNA]</scope>
</reference>